<protein>
    <submittedName>
        <fullName evidence="2">Uncharacterized protein</fullName>
    </submittedName>
</protein>
<accession>A0A9P4H2M6</accession>
<dbReference type="OrthoDB" id="3787584at2759"/>
<evidence type="ECO:0000313" key="3">
    <source>
        <dbReference type="Proteomes" id="UP000799777"/>
    </source>
</evidence>
<feature type="region of interest" description="Disordered" evidence="1">
    <location>
        <begin position="83"/>
        <end position="120"/>
    </location>
</feature>
<gene>
    <name evidence="2" type="ORF">EK21DRAFT_93132</name>
</gene>
<name>A0A9P4H2M6_9PLEO</name>
<proteinExistence type="predicted"/>
<dbReference type="Proteomes" id="UP000799777">
    <property type="component" value="Unassembled WGS sequence"/>
</dbReference>
<evidence type="ECO:0000313" key="2">
    <source>
        <dbReference type="EMBL" id="KAF2025596.1"/>
    </source>
</evidence>
<keyword evidence="3" id="KW-1185">Reference proteome</keyword>
<comment type="caution">
    <text evidence="2">The sequence shown here is derived from an EMBL/GenBank/DDBJ whole genome shotgun (WGS) entry which is preliminary data.</text>
</comment>
<dbReference type="EMBL" id="ML978262">
    <property type="protein sequence ID" value="KAF2025596.1"/>
    <property type="molecule type" value="Genomic_DNA"/>
</dbReference>
<dbReference type="AlphaFoldDB" id="A0A9P4H2M6"/>
<evidence type="ECO:0000256" key="1">
    <source>
        <dbReference type="SAM" id="MobiDB-lite"/>
    </source>
</evidence>
<organism evidence="2 3">
    <name type="scientific">Setomelanomma holmii</name>
    <dbReference type="NCBI Taxonomy" id="210430"/>
    <lineage>
        <taxon>Eukaryota</taxon>
        <taxon>Fungi</taxon>
        <taxon>Dikarya</taxon>
        <taxon>Ascomycota</taxon>
        <taxon>Pezizomycotina</taxon>
        <taxon>Dothideomycetes</taxon>
        <taxon>Pleosporomycetidae</taxon>
        <taxon>Pleosporales</taxon>
        <taxon>Pleosporineae</taxon>
        <taxon>Phaeosphaeriaceae</taxon>
        <taxon>Setomelanomma</taxon>
    </lineage>
</organism>
<reference evidence="2" key="1">
    <citation type="journal article" date="2020" name="Stud. Mycol.">
        <title>101 Dothideomycetes genomes: a test case for predicting lifestyles and emergence of pathogens.</title>
        <authorList>
            <person name="Haridas S."/>
            <person name="Albert R."/>
            <person name="Binder M."/>
            <person name="Bloem J."/>
            <person name="Labutti K."/>
            <person name="Salamov A."/>
            <person name="Andreopoulos B."/>
            <person name="Baker S."/>
            <person name="Barry K."/>
            <person name="Bills G."/>
            <person name="Bluhm B."/>
            <person name="Cannon C."/>
            <person name="Castanera R."/>
            <person name="Culley D."/>
            <person name="Daum C."/>
            <person name="Ezra D."/>
            <person name="Gonzalez J."/>
            <person name="Henrissat B."/>
            <person name="Kuo A."/>
            <person name="Liang C."/>
            <person name="Lipzen A."/>
            <person name="Lutzoni F."/>
            <person name="Magnuson J."/>
            <person name="Mondo S."/>
            <person name="Nolan M."/>
            <person name="Ohm R."/>
            <person name="Pangilinan J."/>
            <person name="Park H.-J."/>
            <person name="Ramirez L."/>
            <person name="Alfaro M."/>
            <person name="Sun H."/>
            <person name="Tritt A."/>
            <person name="Yoshinaga Y."/>
            <person name="Zwiers L.-H."/>
            <person name="Turgeon B."/>
            <person name="Goodwin S."/>
            <person name="Spatafora J."/>
            <person name="Crous P."/>
            <person name="Grigoriev I."/>
        </authorList>
    </citation>
    <scope>NUCLEOTIDE SEQUENCE</scope>
    <source>
        <strain evidence="2">CBS 110217</strain>
    </source>
</reference>
<feature type="compositionally biased region" description="Basic and acidic residues" evidence="1">
    <location>
        <begin position="83"/>
        <end position="95"/>
    </location>
</feature>
<sequence>MLKISAHESIEKTQISLLEGGGCGGGRSVAALAPNWVCPDSMQEWPEYVRQNTQDKFWMESQPAFHAYDYGANIEIHVTEQMRSVPKETRLQRAEDDSDSGNESIFSAGHTMVPAGNNRPEGITLRLRVAEPSR</sequence>